<dbReference type="EMBL" id="CP014229">
    <property type="protein sequence ID" value="AMD89516.1"/>
    <property type="molecule type" value="Genomic_DNA"/>
</dbReference>
<keyword evidence="2" id="KW-1185">Reference proteome</keyword>
<dbReference type="RefSeq" id="WP_062251887.1">
    <property type="nucleotide sequence ID" value="NZ_CP014229.1"/>
</dbReference>
<dbReference type="AlphaFoldDB" id="A0A0X8JIY2"/>
<dbReference type="SUPFAM" id="SSF88874">
    <property type="entry name" value="Receptor-binding domain of short tail fibre protein gp12"/>
    <property type="match status" value="1"/>
</dbReference>
<protein>
    <submittedName>
        <fullName evidence="1">Uncharacterized protein</fullName>
    </submittedName>
</protein>
<dbReference type="KEGG" id="dfi:AXF13_04965"/>
<accession>A0A0X8JIY2</accession>
<reference evidence="2" key="1">
    <citation type="submission" date="2016-02" db="EMBL/GenBank/DDBJ databases">
        <authorList>
            <person name="Holder M.E."/>
            <person name="Ajami N.J."/>
            <person name="Petrosino J.F."/>
        </authorList>
    </citation>
    <scope>NUCLEOTIDE SEQUENCE [LARGE SCALE GENOMIC DNA]</scope>
    <source>
        <strain evidence="2">CCUG 45958</strain>
    </source>
</reference>
<evidence type="ECO:0000313" key="1">
    <source>
        <dbReference type="EMBL" id="AMD89516.1"/>
    </source>
</evidence>
<name>A0A0X8JIY2_9BACT</name>
<organism evidence="1 2">
    <name type="scientific">Desulfovibrio fairfieldensis</name>
    <dbReference type="NCBI Taxonomy" id="44742"/>
    <lineage>
        <taxon>Bacteria</taxon>
        <taxon>Pseudomonadati</taxon>
        <taxon>Thermodesulfobacteriota</taxon>
        <taxon>Desulfovibrionia</taxon>
        <taxon>Desulfovibrionales</taxon>
        <taxon>Desulfovibrionaceae</taxon>
        <taxon>Desulfovibrio</taxon>
    </lineage>
</organism>
<sequence length="73" mass="7531">MLIGSQVPDLRGLFLRGHGGNSAALGVQQDDAIRNIQGVIIGLQDGGAGGAFYISRSFNPGFGHYSGGWTNIG</sequence>
<proteinExistence type="predicted"/>
<dbReference type="Proteomes" id="UP000069241">
    <property type="component" value="Chromosome"/>
</dbReference>
<gene>
    <name evidence="1" type="ORF">AXF13_04965</name>
</gene>
<evidence type="ECO:0000313" key="2">
    <source>
        <dbReference type="Proteomes" id="UP000069241"/>
    </source>
</evidence>